<organism evidence="1">
    <name type="scientific">Candidatus Heimdallarchaeum endolithica</name>
    <dbReference type="NCBI Taxonomy" id="2876572"/>
    <lineage>
        <taxon>Archaea</taxon>
        <taxon>Promethearchaeati</taxon>
        <taxon>Candidatus Heimdallarchaeota</taxon>
        <taxon>Candidatus Heimdallarchaeia (ex Rinke et al. 2021) (nom. nud.)</taxon>
        <taxon>Candidatus Heimdallarchaeales</taxon>
        <taxon>Candidatus Heimdallarchaeaceae</taxon>
        <taxon>Candidatus Heimdallarchaeum</taxon>
    </lineage>
</organism>
<dbReference type="EMBL" id="CP084167">
    <property type="protein sequence ID" value="UJG44714.1"/>
    <property type="molecule type" value="Genomic_DNA"/>
</dbReference>
<name>A0A9Y1FQL7_9ARCH</name>
<evidence type="ECO:0000313" key="1">
    <source>
        <dbReference type="EMBL" id="UJG44714.1"/>
    </source>
</evidence>
<dbReference type="AlphaFoldDB" id="A0A9Y1FQL7"/>
<protein>
    <recommendedName>
        <fullName evidence="2">DDE domain-containing protein</fullName>
    </recommendedName>
</protein>
<proteinExistence type="predicted"/>
<evidence type="ECO:0008006" key="2">
    <source>
        <dbReference type="Google" id="ProtNLM"/>
    </source>
</evidence>
<gene>
    <name evidence="1" type="ORF">K9W46_05915</name>
</gene>
<accession>A0A9Y1FQL7</accession>
<reference evidence="1" key="1">
    <citation type="journal article" date="2022" name="Nat. Microbiol.">
        <title>Unique mobile elements and scalable gene flow at the prokaryote-eukaryote boundary revealed by circularized Asgard archaea genomes.</title>
        <authorList>
            <person name="Wu F."/>
            <person name="Speth D.R."/>
            <person name="Philosof A."/>
            <person name="Cremiere A."/>
            <person name="Narayanan A."/>
            <person name="Barco R.A."/>
            <person name="Connon S.A."/>
            <person name="Amend J.P."/>
            <person name="Antoshechkin I.A."/>
            <person name="Orphan V.J."/>
        </authorList>
    </citation>
    <scope>NUCLEOTIDE SEQUENCE</scope>
    <source>
        <strain evidence="1">PR6</strain>
    </source>
</reference>
<dbReference type="Proteomes" id="UP001200513">
    <property type="component" value="Chromosome"/>
</dbReference>
<sequence>MRTVAWKNGLTHQTLWYWVKKFRLFRESLHRVVAERRGIPESIVVNETEIRTSQGSMYLWFALDPYNKTLLGFSITKGRSNLECLLTFRYWLKCWYRVLSPVLSLQMQGYGILSYFV</sequence>